<sequence length="47" mass="5673">MTTNQASRRLVNPYPGLLYFRSTYIFLETRFFVYQKDAARTHQQITK</sequence>
<evidence type="ECO:0000313" key="1">
    <source>
        <dbReference type="EMBL" id="SVC00936.1"/>
    </source>
</evidence>
<organism evidence="1">
    <name type="scientific">marine metagenome</name>
    <dbReference type="NCBI Taxonomy" id="408172"/>
    <lineage>
        <taxon>unclassified sequences</taxon>
        <taxon>metagenomes</taxon>
        <taxon>ecological metagenomes</taxon>
    </lineage>
</organism>
<proteinExistence type="predicted"/>
<dbReference type="EMBL" id="UINC01068360">
    <property type="protein sequence ID" value="SVC00936.1"/>
    <property type="molecule type" value="Genomic_DNA"/>
</dbReference>
<dbReference type="AlphaFoldDB" id="A0A382IMU8"/>
<protein>
    <submittedName>
        <fullName evidence="1">Uncharacterized protein</fullName>
    </submittedName>
</protein>
<reference evidence="1" key="1">
    <citation type="submission" date="2018-05" db="EMBL/GenBank/DDBJ databases">
        <authorList>
            <person name="Lanie J.A."/>
            <person name="Ng W.-L."/>
            <person name="Kazmierczak K.M."/>
            <person name="Andrzejewski T.M."/>
            <person name="Davidsen T.M."/>
            <person name="Wayne K.J."/>
            <person name="Tettelin H."/>
            <person name="Glass J.I."/>
            <person name="Rusch D."/>
            <person name="Podicherti R."/>
            <person name="Tsui H.-C.T."/>
            <person name="Winkler M.E."/>
        </authorList>
    </citation>
    <scope>NUCLEOTIDE SEQUENCE</scope>
</reference>
<name>A0A382IMU8_9ZZZZ</name>
<accession>A0A382IMU8</accession>
<gene>
    <name evidence="1" type="ORF">METZ01_LOCUS253790</name>
</gene>